<feature type="compositionally biased region" description="Basic and acidic residues" evidence="1">
    <location>
        <begin position="704"/>
        <end position="723"/>
    </location>
</feature>
<dbReference type="Pfam" id="PF07727">
    <property type="entry name" value="RVT_2"/>
    <property type="match status" value="1"/>
</dbReference>
<feature type="compositionally biased region" description="Low complexity" evidence="1">
    <location>
        <begin position="144"/>
        <end position="155"/>
    </location>
</feature>
<dbReference type="AlphaFoldDB" id="A0A6L2KWG1"/>
<name>A0A6L2KWG1_TANCI</name>
<organism evidence="3">
    <name type="scientific">Tanacetum cinerariifolium</name>
    <name type="common">Dalmatian daisy</name>
    <name type="synonym">Chrysanthemum cinerariifolium</name>
    <dbReference type="NCBI Taxonomy" id="118510"/>
    <lineage>
        <taxon>Eukaryota</taxon>
        <taxon>Viridiplantae</taxon>
        <taxon>Streptophyta</taxon>
        <taxon>Embryophyta</taxon>
        <taxon>Tracheophyta</taxon>
        <taxon>Spermatophyta</taxon>
        <taxon>Magnoliopsida</taxon>
        <taxon>eudicotyledons</taxon>
        <taxon>Gunneridae</taxon>
        <taxon>Pentapetalae</taxon>
        <taxon>asterids</taxon>
        <taxon>campanulids</taxon>
        <taxon>Asterales</taxon>
        <taxon>Asteraceae</taxon>
        <taxon>Asteroideae</taxon>
        <taxon>Anthemideae</taxon>
        <taxon>Anthemidinae</taxon>
        <taxon>Tanacetum</taxon>
    </lineage>
</organism>
<dbReference type="SUPFAM" id="SSF56672">
    <property type="entry name" value="DNA/RNA polymerases"/>
    <property type="match status" value="1"/>
</dbReference>
<sequence>MCKLNLDPLAPKLLKNRKAHVDYLKYTHKQADILQGIVEQAKVKHPLDNALDFAKSKKSSHQLKAEDTNQEKLYLLHMDLCGPMRVSSINMKRDDWDRLFQPMFDEYFNPSSIAVFPVQEAAASRAVVLADSPVSTSIDQHAPSTNSTSQGSSSNVRQTHTLFEHLGRWTKDHPIANLIGDPSRYVSTRKQLQTDAMWCYFDAFLTSVELNNFKQAMTKPSWIDAMQEEIHEFERLQVWELVSCQDKVLLIKLKWIYKVKTNKFTGILKNKARLVAQGFRQEEGINFEESFAPVTRIEAIRIFVANAANKNMMIFQMEVKTAFLNCKLKEKVYVSQPERFVDQDNPSHVYKLKKALYGLKQAPRTWYDMLSSFLISQHFSIGVVDPTLFIRKARNDLLLDNGMSLIAYADADHVGCQDTRRSTSGSALFLDVPEVYMHQFWDSVYKHDTFYRFKMDKQKRFNLTLEIFRDIFKICPRVQGQDFDALPTDEEIVSFLKEFVHTGEINSPNDVVVEHMHQPWRSFAALINKSLSGKTTGLEKLRLFRAQILWFKKPAFPKFTTVPVLTEEPTRKSKRVKRHAKKFTKAPVRGVVIRETPEMSFSKKKEKVDVTRGKGIELLYEVALTEDAQFEEVRRKSMRDFHKTHPSGSVNVTKTAQSAAKIKPSITNEGTGVKLGVPNNKSSFKFNQDKNEEDIRDDEEEVKDEFVKTPSEDETKITDKAKGDEDEEMDYTTSQLYDDVDIRLNQPVDTDKEQVKNQLSQIFPEEVSNFALSVIQKMVKESLEGAFLAKESSQPQSSYEAGATLTEFEFKKILIDKIDKSESYLATPKRRECYEGLIKSYDLDKTIFSTYGKVYSLKRSQKYKDTDEDPSTGSDRGLKKRKTSKDATPATEEPEFEVADSDMPQDQEENPSNDDEEPKEKVASKRDWFTKPTQPQEPTDHDWNDNPEGGDYPFDLTKPLPLVMSGNRQKVHVDYFFNNNLKYLQGGVSTMTYTNSITKTKAAQYDLPGIEDMVPNIWVPVKNRLTNLSGNDVSDIAVALRMFTRSLVIHKIRLVLEEAAKGKAAQPSDKSDKDSVTIGHLGELVPDKVAKGKAARPSDKGDKVSVTIRDLEMGQNWYRKLDDCLDGKEKSVQLDDFGIVSDYDDESDSYTG</sequence>
<feature type="compositionally biased region" description="Acidic residues" evidence="1">
    <location>
        <begin position="691"/>
        <end position="703"/>
    </location>
</feature>
<dbReference type="InterPro" id="IPR013103">
    <property type="entry name" value="RVT_2"/>
</dbReference>
<feature type="compositionally biased region" description="Basic and acidic residues" evidence="1">
    <location>
        <begin position="918"/>
        <end position="929"/>
    </location>
</feature>
<dbReference type="InterPro" id="IPR043502">
    <property type="entry name" value="DNA/RNA_pol_sf"/>
</dbReference>
<evidence type="ECO:0000259" key="2">
    <source>
        <dbReference type="Pfam" id="PF07727"/>
    </source>
</evidence>
<feature type="region of interest" description="Disordered" evidence="1">
    <location>
        <begin position="670"/>
        <end position="730"/>
    </location>
</feature>
<dbReference type="EMBL" id="BKCJ010003085">
    <property type="protein sequence ID" value="GEU52877.1"/>
    <property type="molecule type" value="Genomic_DNA"/>
</dbReference>
<evidence type="ECO:0000256" key="1">
    <source>
        <dbReference type="SAM" id="MobiDB-lite"/>
    </source>
</evidence>
<feature type="compositionally biased region" description="Acidic residues" evidence="1">
    <location>
        <begin position="892"/>
        <end position="917"/>
    </location>
</feature>
<feature type="region of interest" description="Disordered" evidence="1">
    <location>
        <begin position="859"/>
        <end position="952"/>
    </location>
</feature>
<feature type="region of interest" description="Disordered" evidence="1">
    <location>
        <begin position="136"/>
        <end position="156"/>
    </location>
</feature>
<accession>A0A6L2KWG1</accession>
<feature type="domain" description="Reverse transcriptase Ty1/copia-type" evidence="2">
    <location>
        <begin position="237"/>
        <end position="397"/>
    </location>
</feature>
<comment type="caution">
    <text evidence="3">The sequence shown here is derived from an EMBL/GenBank/DDBJ whole genome shotgun (WGS) entry which is preliminary data.</text>
</comment>
<protein>
    <submittedName>
        <fullName evidence="3">Retrovirus-related Pol polyprotein from transposon TNT 1-94</fullName>
    </submittedName>
</protein>
<proteinExistence type="predicted"/>
<reference evidence="3" key="1">
    <citation type="journal article" date="2019" name="Sci. Rep.">
        <title>Draft genome of Tanacetum cinerariifolium, the natural source of mosquito coil.</title>
        <authorList>
            <person name="Yamashiro T."/>
            <person name="Shiraishi A."/>
            <person name="Satake H."/>
            <person name="Nakayama K."/>
        </authorList>
    </citation>
    <scope>NUCLEOTIDE SEQUENCE</scope>
</reference>
<gene>
    <name evidence="3" type="ORF">Tci_024855</name>
</gene>
<evidence type="ECO:0000313" key="3">
    <source>
        <dbReference type="EMBL" id="GEU52877.1"/>
    </source>
</evidence>